<dbReference type="OrthoDB" id="675330at2"/>
<feature type="chain" id="PRO_5015051635" description="DUF4296 domain-containing protein" evidence="1">
    <location>
        <begin position="20"/>
        <end position="143"/>
    </location>
</feature>
<reference evidence="2 4" key="1">
    <citation type="submission" date="2016-01" db="EMBL/GenBank/DDBJ databases">
        <title>Whole genome sequencing of Myroides marinus L41.</title>
        <authorList>
            <person name="Hong K.W."/>
        </authorList>
    </citation>
    <scope>NUCLEOTIDE SEQUENCE [LARGE SCALE GENOMIC DNA]</scope>
    <source>
        <strain evidence="2 4">L41</strain>
    </source>
</reference>
<evidence type="ECO:0000256" key="1">
    <source>
        <dbReference type="SAM" id="SignalP"/>
    </source>
</evidence>
<keyword evidence="4" id="KW-1185">Reference proteome</keyword>
<dbReference type="EMBL" id="FNYS01000012">
    <property type="protein sequence ID" value="SEJ10167.1"/>
    <property type="molecule type" value="Genomic_DNA"/>
</dbReference>
<dbReference type="Proteomes" id="UP000076630">
    <property type="component" value="Unassembled WGS sequence"/>
</dbReference>
<sequence length="143" mass="16797">MKQLLSILFILVCSTLIYAQDKHDQIRSLKVAHISSELKLTSEQADKFLPIYIAYDKKMSELRHADIFKYVKYTDIEDLNKLSDKESSKKVQELINFEETYSAARVKFIEDAKKIIGDKNVLMLKKAEDDFNRKLLKKYKDNK</sequence>
<feature type="signal peptide" evidence="1">
    <location>
        <begin position="1"/>
        <end position="19"/>
    </location>
</feature>
<dbReference type="RefSeq" id="WP_038986304.1">
    <property type="nucleotide sequence ID" value="NZ_FNYS01000012.1"/>
</dbReference>
<evidence type="ECO:0008006" key="6">
    <source>
        <dbReference type="Google" id="ProtNLM"/>
    </source>
</evidence>
<dbReference type="AlphaFoldDB" id="A0A161SMJ8"/>
<name>A0A161SMJ8_9FLAO</name>
<reference evidence="3 5" key="2">
    <citation type="submission" date="2016-10" db="EMBL/GenBank/DDBJ databases">
        <authorList>
            <person name="de Groot N.N."/>
        </authorList>
    </citation>
    <scope>NUCLEOTIDE SEQUENCE [LARGE SCALE GENOMIC DNA]</scope>
    <source>
        <strain evidence="3 5">DSM 23048</strain>
    </source>
</reference>
<dbReference type="Proteomes" id="UP000183077">
    <property type="component" value="Unassembled WGS sequence"/>
</dbReference>
<accession>A0A161SMJ8</accession>
<organism evidence="2 4">
    <name type="scientific">Myroides marinus</name>
    <dbReference type="NCBI Taxonomy" id="703342"/>
    <lineage>
        <taxon>Bacteria</taxon>
        <taxon>Pseudomonadati</taxon>
        <taxon>Bacteroidota</taxon>
        <taxon>Flavobacteriia</taxon>
        <taxon>Flavobacteriales</taxon>
        <taxon>Flavobacteriaceae</taxon>
        <taxon>Myroides</taxon>
    </lineage>
</organism>
<protein>
    <recommendedName>
        <fullName evidence="6">DUF4296 domain-containing protein</fullName>
    </recommendedName>
</protein>
<gene>
    <name evidence="2" type="ORF">AV926_03290</name>
    <name evidence="3" type="ORF">SAMN04488018_11214</name>
</gene>
<dbReference type="EMBL" id="LQNU01000033">
    <property type="protein sequence ID" value="KZE83942.1"/>
    <property type="molecule type" value="Genomic_DNA"/>
</dbReference>
<dbReference type="GeneID" id="82257663"/>
<proteinExistence type="predicted"/>
<evidence type="ECO:0000313" key="3">
    <source>
        <dbReference type="EMBL" id="SEJ10167.1"/>
    </source>
</evidence>
<keyword evidence="1" id="KW-0732">Signal</keyword>
<evidence type="ECO:0000313" key="2">
    <source>
        <dbReference type="EMBL" id="KZE83942.1"/>
    </source>
</evidence>
<evidence type="ECO:0000313" key="5">
    <source>
        <dbReference type="Proteomes" id="UP000183077"/>
    </source>
</evidence>
<evidence type="ECO:0000313" key="4">
    <source>
        <dbReference type="Proteomes" id="UP000076630"/>
    </source>
</evidence>